<dbReference type="SMART" id="SM00191">
    <property type="entry name" value="Int_alpha"/>
    <property type="match status" value="5"/>
</dbReference>
<dbReference type="RefSeq" id="WP_214613266.1">
    <property type="nucleotide sequence ID" value="NZ_JACATN010000006.1"/>
</dbReference>
<evidence type="ECO:0000256" key="3">
    <source>
        <dbReference type="ARBA" id="ARBA00023180"/>
    </source>
</evidence>
<dbReference type="PANTHER" id="PTHR23220:SF122">
    <property type="entry name" value="INTEGRIN ALPHA-PS1"/>
    <property type="match status" value="1"/>
</dbReference>
<dbReference type="Pfam" id="PF01839">
    <property type="entry name" value="FG-GAP"/>
    <property type="match status" value="1"/>
</dbReference>
<sequence>MKNLAFLLIILVLISCSNDDNSNQITETTETTETLQYQPEGFITLNEGSGGLVANLEGGDRFGRDHNKIGDVNGDGVIDFVVGARSDDDGAIDAGAVYILFMNSDGTVQSNQKISMLEGGFTDTLNDGIFFGYGVAGIGDYDNDDIPDIAVSAPVAPNNSLYIIHLNIDGTVKDFVKNENIIANGLSAIGDLNGDDRIDLVACVPGSDDGGTNRGAIDILFLNSSSQVIYSDKVTISSTQGGFGTGLENEDQFGGREVAMLGDLDNDGNKELAVGAFMSNGGKGAIWILSLDNTTYNVVAKTKITENLNGFEDELTTDINPNGTFGANFGHAMCAPGDINGDGIPDLITGANQQNEGWGYVVYLNADRTVKAYDRINNAEGGFDLNLELEERFSRSISFGGDLKGDGSMAINFGGGAGGTGTLYTLFLRPQ</sequence>
<dbReference type="PRINTS" id="PR01185">
    <property type="entry name" value="INTEGRINA"/>
</dbReference>
<gene>
    <name evidence="4" type="ORF">HW347_18735</name>
</gene>
<dbReference type="InterPro" id="IPR000413">
    <property type="entry name" value="Integrin_alpha"/>
</dbReference>
<comment type="caution">
    <text evidence="4">The sequence shown here is derived from an EMBL/GenBank/DDBJ whole genome shotgun (WGS) entry which is preliminary data.</text>
</comment>
<evidence type="ECO:0000313" key="4">
    <source>
        <dbReference type="EMBL" id="MBT2163316.1"/>
    </source>
</evidence>
<dbReference type="InterPro" id="IPR013517">
    <property type="entry name" value="FG-GAP"/>
</dbReference>
<dbReference type="EMBL" id="JACATN010000006">
    <property type="protein sequence ID" value="MBT2163316.1"/>
    <property type="molecule type" value="Genomic_DNA"/>
</dbReference>
<keyword evidence="5" id="KW-1185">Reference proteome</keyword>
<dbReference type="InterPro" id="IPR028994">
    <property type="entry name" value="Integrin_alpha_N"/>
</dbReference>
<dbReference type="PROSITE" id="PS51257">
    <property type="entry name" value="PROKAR_LIPOPROTEIN"/>
    <property type="match status" value="1"/>
</dbReference>
<keyword evidence="3" id="KW-0325">Glycoprotein</keyword>
<evidence type="ECO:0000256" key="2">
    <source>
        <dbReference type="ARBA" id="ARBA00022737"/>
    </source>
</evidence>
<dbReference type="InterPro" id="IPR013519">
    <property type="entry name" value="Int_alpha_beta-p"/>
</dbReference>
<evidence type="ECO:0000313" key="5">
    <source>
        <dbReference type="Proteomes" id="UP000740413"/>
    </source>
</evidence>
<proteinExistence type="predicted"/>
<reference evidence="5" key="1">
    <citation type="submission" date="2023-07" db="EMBL/GenBank/DDBJ databases">
        <title>Zobellia barbeyronii sp. nov., a new marine flavobacterium, isolated from green and red algae.</title>
        <authorList>
            <person name="Nedashkovskaya O.I."/>
            <person name="Otstavnykh N."/>
            <person name="Zhukova N."/>
            <person name="Guzev K."/>
            <person name="Chausova V."/>
            <person name="Tekutyeva L."/>
            <person name="Mikhailov V."/>
            <person name="Isaeva M."/>
        </authorList>
    </citation>
    <scope>NUCLEOTIDE SEQUENCE [LARGE SCALE GENOMIC DNA]</scope>
    <source>
        <strain evidence="5">KMM 6746</strain>
    </source>
</reference>
<organism evidence="4 5">
    <name type="scientific">Zobellia barbeyronii</name>
    <dbReference type="NCBI Taxonomy" id="2748009"/>
    <lineage>
        <taxon>Bacteria</taxon>
        <taxon>Pseudomonadati</taxon>
        <taxon>Bacteroidota</taxon>
        <taxon>Flavobacteriia</taxon>
        <taxon>Flavobacteriales</taxon>
        <taxon>Flavobacteriaceae</taxon>
        <taxon>Zobellia</taxon>
    </lineage>
</organism>
<name>A0ABS5WK25_9FLAO</name>
<dbReference type="Gene3D" id="2.130.10.130">
    <property type="entry name" value="Integrin alpha, N-terminal"/>
    <property type="match status" value="2"/>
</dbReference>
<protein>
    <submittedName>
        <fullName evidence="4">FG-GAP repeat protein</fullName>
    </submittedName>
</protein>
<dbReference type="PANTHER" id="PTHR23220">
    <property type="entry name" value="INTEGRIN ALPHA"/>
    <property type="match status" value="1"/>
</dbReference>
<dbReference type="Proteomes" id="UP000740413">
    <property type="component" value="Unassembled WGS sequence"/>
</dbReference>
<keyword evidence="1" id="KW-0732">Signal</keyword>
<accession>A0ABS5WK25</accession>
<evidence type="ECO:0000256" key="1">
    <source>
        <dbReference type="ARBA" id="ARBA00022729"/>
    </source>
</evidence>
<keyword evidence="2" id="KW-0677">Repeat</keyword>
<dbReference type="SUPFAM" id="SSF69318">
    <property type="entry name" value="Integrin alpha N-terminal domain"/>
    <property type="match status" value="2"/>
</dbReference>